<dbReference type="GO" id="GO:0016887">
    <property type="term" value="F:ATP hydrolysis activity"/>
    <property type="evidence" value="ECO:0007669"/>
    <property type="project" value="InterPro"/>
</dbReference>
<comment type="caution">
    <text evidence="2">The sequence shown here is derived from an EMBL/GenBank/DDBJ whole genome shotgun (WGS) entry which is preliminary data.</text>
</comment>
<dbReference type="SUPFAM" id="SSF52540">
    <property type="entry name" value="P-loop containing nucleoside triphosphate hydrolases"/>
    <property type="match status" value="1"/>
</dbReference>
<evidence type="ECO:0000313" key="2">
    <source>
        <dbReference type="EMBL" id="MBK7677486.1"/>
    </source>
</evidence>
<dbReference type="InterPro" id="IPR027417">
    <property type="entry name" value="P-loop_NTPase"/>
</dbReference>
<accession>A0A935Q486</accession>
<dbReference type="AlphaFoldDB" id="A0A935Q486"/>
<evidence type="ECO:0000313" key="3">
    <source>
        <dbReference type="Proteomes" id="UP000697998"/>
    </source>
</evidence>
<sequence>MSEEADLPRGWIEIEFGDLFSRPGDDIVDGPFGSNLKASEYVAVIQLLANLATRDVAEAVKEMRGEPLDLFRQTAAGRGNQIRLAAEVLVDPVVRDPWGSEVKLSHTRMRYEVTLERRRIKPGIERIQVAREQVFPIMRKDDRWTEWMPPSTAFRTKYLKYNRIKPWLTTEDRSEGLTFSVHQDGKQGRNRPASAAEATVLYSITNAEFPHLFALREEMRYWRLLQLDPALLRKPVPATATDVLAADGSNLAAVLAQVKAETATKERPGGVLSDIVAELNSLIPGITALDADLHEASREYRIQLTMRDGLPFSSRMISDGTLRVLALLTLLHDPRHRGLICFEEPENGVHPARIKQLTQRLRDMVSYPQEFSEEDESAPLSQLLLNSHTPVVLSALIDKEFSPRHGYVLFADTATVSDPGKKRTTPEDPLAPGPCKATNVTFRRGRCPARLRIGLGSQEHAGNGEHGGLSMYYLGLAIDRLYQEHADAGLGVAVIPVRETEAWAIVDGDALRSVFGTTLSDEALGLPWSAGVAEGTPDPKALLNTAFNATHPSGLRRRRGVSPMLNALGEQVSLPRLRKLAAFSLLEHELRQALRQLSIVK</sequence>
<dbReference type="Proteomes" id="UP000697998">
    <property type="component" value="Unassembled WGS sequence"/>
</dbReference>
<feature type="domain" description="ATPase AAA-type core" evidence="1">
    <location>
        <begin position="208"/>
        <end position="394"/>
    </location>
</feature>
<dbReference type="PANTHER" id="PTHR40396">
    <property type="entry name" value="ATPASE-LIKE PROTEIN"/>
    <property type="match status" value="1"/>
</dbReference>
<evidence type="ECO:0000259" key="1">
    <source>
        <dbReference type="Pfam" id="PF13304"/>
    </source>
</evidence>
<dbReference type="EMBL" id="JADJMH010000037">
    <property type="protein sequence ID" value="MBK7677486.1"/>
    <property type="molecule type" value="Genomic_DNA"/>
</dbReference>
<dbReference type="GO" id="GO:0005524">
    <property type="term" value="F:ATP binding"/>
    <property type="evidence" value="ECO:0007669"/>
    <property type="project" value="InterPro"/>
</dbReference>
<dbReference type="Pfam" id="PF13304">
    <property type="entry name" value="AAA_21"/>
    <property type="match status" value="1"/>
</dbReference>
<protein>
    <submittedName>
        <fullName evidence="2">AAA family ATPase</fullName>
    </submittedName>
</protein>
<dbReference type="InterPro" id="IPR003959">
    <property type="entry name" value="ATPase_AAA_core"/>
</dbReference>
<organism evidence="2 3">
    <name type="scientific">Candidatus Accumulibacter proximus</name>
    <dbReference type="NCBI Taxonomy" id="2954385"/>
    <lineage>
        <taxon>Bacteria</taxon>
        <taxon>Pseudomonadati</taxon>
        <taxon>Pseudomonadota</taxon>
        <taxon>Betaproteobacteria</taxon>
        <taxon>Candidatus Accumulibacter</taxon>
    </lineage>
</organism>
<name>A0A935Q486_9PROT</name>
<gene>
    <name evidence="2" type="ORF">IPJ27_23575</name>
</gene>
<proteinExistence type="predicted"/>
<dbReference type="PANTHER" id="PTHR40396:SF1">
    <property type="entry name" value="ATPASE AAA-TYPE CORE DOMAIN-CONTAINING PROTEIN"/>
    <property type="match status" value="1"/>
</dbReference>
<reference evidence="2 3" key="1">
    <citation type="submission" date="2020-10" db="EMBL/GenBank/DDBJ databases">
        <title>Connecting structure to function with the recovery of over 1000 high-quality activated sludge metagenome-assembled genomes encoding full-length rRNA genes using long-read sequencing.</title>
        <authorList>
            <person name="Singleton C.M."/>
            <person name="Petriglieri F."/>
            <person name="Kristensen J.M."/>
            <person name="Kirkegaard R.H."/>
            <person name="Michaelsen T.Y."/>
            <person name="Andersen M.H."/>
            <person name="Karst S.M."/>
            <person name="Dueholm M.S."/>
            <person name="Nielsen P.H."/>
            <person name="Albertsen M."/>
        </authorList>
    </citation>
    <scope>NUCLEOTIDE SEQUENCE [LARGE SCALE GENOMIC DNA]</scope>
    <source>
        <strain evidence="2">EsbW_18-Q3-R4-48_BATAC.285</strain>
    </source>
</reference>